<keyword evidence="5" id="KW-1185">Reference proteome</keyword>
<dbReference type="NCBIfam" id="TIGR01840">
    <property type="entry name" value="esterase_phb"/>
    <property type="match status" value="1"/>
</dbReference>
<dbReference type="Pfam" id="PF10503">
    <property type="entry name" value="Esterase_PHB"/>
    <property type="match status" value="1"/>
</dbReference>
<comment type="caution">
    <text evidence="4">The sequence shown here is derived from an EMBL/GenBank/DDBJ whole genome shotgun (WGS) entry which is preliminary data.</text>
</comment>
<accession>A0A327M6T3</accession>
<dbReference type="PANTHER" id="PTHR43037:SF1">
    <property type="entry name" value="BLL1128 PROTEIN"/>
    <property type="match status" value="1"/>
</dbReference>
<dbReference type="OrthoDB" id="9767239at2"/>
<evidence type="ECO:0000313" key="4">
    <source>
        <dbReference type="EMBL" id="RAI58469.1"/>
    </source>
</evidence>
<dbReference type="Proteomes" id="UP000249065">
    <property type="component" value="Unassembled WGS sequence"/>
</dbReference>
<evidence type="ECO:0008006" key="6">
    <source>
        <dbReference type="Google" id="ProtNLM"/>
    </source>
</evidence>
<name>A0A327M6T3_9PROT</name>
<evidence type="ECO:0000256" key="1">
    <source>
        <dbReference type="ARBA" id="ARBA00022729"/>
    </source>
</evidence>
<dbReference type="InterPro" id="IPR010126">
    <property type="entry name" value="Esterase_phb"/>
</dbReference>
<feature type="region of interest" description="Disordered" evidence="3">
    <location>
        <begin position="10"/>
        <end position="42"/>
    </location>
</feature>
<reference evidence="5" key="1">
    <citation type="submission" date="2018-06" db="EMBL/GenBank/DDBJ databases">
        <authorList>
            <person name="Khan S.A."/>
        </authorList>
    </citation>
    <scope>NUCLEOTIDE SEQUENCE [LARGE SCALE GENOMIC DNA]</scope>
    <source>
        <strain evidence="5">DB-1506</strain>
    </source>
</reference>
<dbReference type="PANTHER" id="PTHR43037">
    <property type="entry name" value="UNNAMED PRODUCT-RELATED"/>
    <property type="match status" value="1"/>
</dbReference>
<proteinExistence type="predicted"/>
<keyword evidence="2" id="KW-0378">Hydrolase</keyword>
<organism evidence="4 5">
    <name type="scientific">Roseicella frigidaeris</name>
    <dbReference type="NCBI Taxonomy" id="2230885"/>
    <lineage>
        <taxon>Bacteria</taxon>
        <taxon>Pseudomonadati</taxon>
        <taxon>Pseudomonadota</taxon>
        <taxon>Alphaproteobacteria</taxon>
        <taxon>Acetobacterales</taxon>
        <taxon>Roseomonadaceae</taxon>
        <taxon>Roseicella</taxon>
    </lineage>
</organism>
<dbReference type="AlphaFoldDB" id="A0A327M6T3"/>
<keyword evidence="1" id="KW-0732">Signal</keyword>
<evidence type="ECO:0000256" key="2">
    <source>
        <dbReference type="ARBA" id="ARBA00022801"/>
    </source>
</evidence>
<dbReference type="InterPro" id="IPR050955">
    <property type="entry name" value="Plant_Biomass_Hydrol_Est"/>
</dbReference>
<dbReference type="SUPFAM" id="SSF53474">
    <property type="entry name" value="alpha/beta-Hydrolases"/>
    <property type="match status" value="1"/>
</dbReference>
<protein>
    <recommendedName>
        <fullName evidence="6">Esterase</fullName>
    </recommendedName>
</protein>
<dbReference type="InterPro" id="IPR029058">
    <property type="entry name" value="AB_hydrolase_fold"/>
</dbReference>
<gene>
    <name evidence="4" type="ORF">DOO78_14065</name>
</gene>
<dbReference type="Gene3D" id="3.40.50.1820">
    <property type="entry name" value="alpha/beta hydrolase"/>
    <property type="match status" value="1"/>
</dbReference>
<evidence type="ECO:0000256" key="3">
    <source>
        <dbReference type="SAM" id="MobiDB-lite"/>
    </source>
</evidence>
<dbReference type="GO" id="GO:0016787">
    <property type="term" value="F:hydrolase activity"/>
    <property type="evidence" value="ECO:0007669"/>
    <property type="project" value="UniProtKB-KW"/>
</dbReference>
<dbReference type="EMBL" id="QLIX01000009">
    <property type="protein sequence ID" value="RAI58469.1"/>
    <property type="molecule type" value="Genomic_DNA"/>
</dbReference>
<evidence type="ECO:0000313" key="5">
    <source>
        <dbReference type="Proteomes" id="UP000249065"/>
    </source>
</evidence>
<sequence length="414" mass="42827">MQHDICRIAANPSAHRHAEARGCSPSPMPRAAAPGRTSTLSQPRFDLADLVRRSQAMARGAGLGGFAGPPDVGALREVPEFGSNPGQLRMLDYVPDGLPPGAPLVLVLHGCGQTAAGYDRGSGWSQLAARHGFALLFPEQRPANNPNRCFNWFEPGDTRREGGEAASIAQMLEAMLARHRLDPARVFVTGLSAGGAMASAMLATHPERFAAGAIIAGLPYGAAQSIPEAFEAMATGRPRPAAAWAEAVRHASPHRGPWPRLSIWQGSADATVRPVNAEQILAQWLGLHGPAIAAEAESAPGPGHRLRLWRGPDGRPLLELHLIEGMGHGVPIAPGTAAPASGEPPLGEAGPYMLDVGIASTAAIAGFFGLVGATPAAGGAAGPAPGPAAPGLLGRLDPRPLLHRLLRATGLLDR</sequence>
<dbReference type="GO" id="GO:0005576">
    <property type="term" value="C:extracellular region"/>
    <property type="evidence" value="ECO:0007669"/>
    <property type="project" value="InterPro"/>
</dbReference>